<comment type="caution">
    <text evidence="1">The sequence shown here is derived from an EMBL/GenBank/DDBJ whole genome shotgun (WGS) entry which is preliminary data.</text>
</comment>
<protein>
    <submittedName>
        <fullName evidence="1">Uncharacterized protein</fullName>
    </submittedName>
</protein>
<gene>
    <name evidence="1" type="ORF">SO694_00032389</name>
</gene>
<evidence type="ECO:0000313" key="2">
    <source>
        <dbReference type="Proteomes" id="UP001363151"/>
    </source>
</evidence>
<dbReference type="Proteomes" id="UP001363151">
    <property type="component" value="Unassembled WGS sequence"/>
</dbReference>
<dbReference type="EMBL" id="JBBJCI010000368">
    <property type="protein sequence ID" value="KAK7232490.1"/>
    <property type="molecule type" value="Genomic_DNA"/>
</dbReference>
<reference evidence="1 2" key="1">
    <citation type="submission" date="2024-03" db="EMBL/GenBank/DDBJ databases">
        <title>Aureococcus anophagefferens CCMP1851 and Kratosvirus quantuckense: Draft genome of a second virus-susceptible host strain in the model system.</title>
        <authorList>
            <person name="Chase E."/>
            <person name="Truchon A.R."/>
            <person name="Schepens W."/>
            <person name="Wilhelm S.W."/>
        </authorList>
    </citation>
    <scope>NUCLEOTIDE SEQUENCE [LARGE SCALE GENOMIC DNA]</scope>
    <source>
        <strain evidence="1 2">CCMP1851</strain>
    </source>
</reference>
<proteinExistence type="predicted"/>
<sequence>MDPAVRDVVAQRHVAETGYTAHLSGMYSDKFIHPRVQCDSGRYISIGDPYKETSHDLPKRWKEKQMMVPGKPGNAGGGYFGLMGRAFDYMPDKYVEQLPYGKREPYASRKLGFGTHDASKRDEFCQRIRTEQYRDLLKREKRLIRGGKALDDRITQAHAKLAEERARGEDLRAAVGLDAPKHLYDVGRSRGSTRGAIFGRQGSWRTPSERIVAEIVRLASSATGAVTSRTDDAPGRRGS</sequence>
<organism evidence="1 2">
    <name type="scientific">Aureococcus anophagefferens</name>
    <name type="common">Harmful bloom alga</name>
    <dbReference type="NCBI Taxonomy" id="44056"/>
    <lineage>
        <taxon>Eukaryota</taxon>
        <taxon>Sar</taxon>
        <taxon>Stramenopiles</taxon>
        <taxon>Ochrophyta</taxon>
        <taxon>Pelagophyceae</taxon>
        <taxon>Pelagomonadales</taxon>
        <taxon>Pelagomonadaceae</taxon>
        <taxon>Aureococcus</taxon>
    </lineage>
</organism>
<accession>A0ABR1FKG5</accession>
<evidence type="ECO:0000313" key="1">
    <source>
        <dbReference type="EMBL" id="KAK7232490.1"/>
    </source>
</evidence>
<keyword evidence="2" id="KW-1185">Reference proteome</keyword>
<name>A0ABR1FKG5_AURAN</name>